<dbReference type="Proteomes" id="UP000318380">
    <property type="component" value="Unassembled WGS sequence"/>
</dbReference>
<dbReference type="PROSITE" id="PS50987">
    <property type="entry name" value="HTH_ARSR_2"/>
    <property type="match status" value="1"/>
</dbReference>
<organism evidence="5 6">
    <name type="scientific">Kribbella amoyensis</name>
    <dbReference type="NCBI Taxonomy" id="996641"/>
    <lineage>
        <taxon>Bacteria</taxon>
        <taxon>Bacillati</taxon>
        <taxon>Actinomycetota</taxon>
        <taxon>Actinomycetes</taxon>
        <taxon>Propionibacteriales</taxon>
        <taxon>Kribbellaceae</taxon>
        <taxon>Kribbella</taxon>
    </lineage>
</organism>
<gene>
    <name evidence="5" type="ORF">FB561_7262</name>
</gene>
<dbReference type="GO" id="GO:0003700">
    <property type="term" value="F:DNA-binding transcription factor activity"/>
    <property type="evidence" value="ECO:0007669"/>
    <property type="project" value="InterPro"/>
</dbReference>
<reference evidence="5 6" key="1">
    <citation type="submission" date="2019-06" db="EMBL/GenBank/DDBJ databases">
        <title>Sequencing the genomes of 1000 actinobacteria strains.</title>
        <authorList>
            <person name="Klenk H.-P."/>
        </authorList>
    </citation>
    <scope>NUCLEOTIDE SEQUENCE [LARGE SCALE GENOMIC DNA]</scope>
    <source>
        <strain evidence="5 6">DSM 24683</strain>
    </source>
</reference>
<evidence type="ECO:0000256" key="1">
    <source>
        <dbReference type="ARBA" id="ARBA00023015"/>
    </source>
</evidence>
<keyword evidence="3" id="KW-0804">Transcription</keyword>
<dbReference type="AlphaFoldDB" id="A0A561B3D3"/>
<dbReference type="InterPro" id="IPR036388">
    <property type="entry name" value="WH-like_DNA-bd_sf"/>
</dbReference>
<evidence type="ECO:0000313" key="6">
    <source>
        <dbReference type="Proteomes" id="UP000318380"/>
    </source>
</evidence>
<name>A0A561B3D3_9ACTN</name>
<dbReference type="CDD" id="cd00090">
    <property type="entry name" value="HTH_ARSR"/>
    <property type="match status" value="1"/>
</dbReference>
<evidence type="ECO:0000313" key="5">
    <source>
        <dbReference type="EMBL" id="TWD73373.1"/>
    </source>
</evidence>
<dbReference type="GO" id="GO:0003677">
    <property type="term" value="F:DNA binding"/>
    <property type="evidence" value="ECO:0007669"/>
    <property type="project" value="UniProtKB-KW"/>
</dbReference>
<dbReference type="SMART" id="SM00418">
    <property type="entry name" value="HTH_ARSR"/>
    <property type="match status" value="1"/>
</dbReference>
<dbReference type="PRINTS" id="PR00778">
    <property type="entry name" value="HTHARSR"/>
</dbReference>
<comment type="caution">
    <text evidence="5">The sequence shown here is derived from an EMBL/GenBank/DDBJ whole genome shotgun (WGS) entry which is preliminary data.</text>
</comment>
<dbReference type="PANTHER" id="PTHR43132:SF6">
    <property type="entry name" value="HTH-TYPE TRANSCRIPTIONAL REPRESSOR CZRA"/>
    <property type="match status" value="1"/>
</dbReference>
<evidence type="ECO:0000256" key="3">
    <source>
        <dbReference type="ARBA" id="ARBA00023163"/>
    </source>
</evidence>
<dbReference type="Pfam" id="PF12840">
    <property type="entry name" value="HTH_20"/>
    <property type="match status" value="1"/>
</dbReference>
<dbReference type="Gene3D" id="1.10.10.10">
    <property type="entry name" value="Winged helix-like DNA-binding domain superfamily/Winged helix DNA-binding domain"/>
    <property type="match status" value="1"/>
</dbReference>
<dbReference type="EMBL" id="VIVK01000003">
    <property type="protein sequence ID" value="TWD73373.1"/>
    <property type="molecule type" value="Genomic_DNA"/>
</dbReference>
<dbReference type="PANTHER" id="PTHR43132">
    <property type="entry name" value="ARSENICAL RESISTANCE OPERON REPRESSOR ARSR-RELATED"/>
    <property type="match status" value="1"/>
</dbReference>
<dbReference type="InterPro" id="IPR011991">
    <property type="entry name" value="ArsR-like_HTH"/>
</dbReference>
<feature type="domain" description="HTH arsR-type" evidence="4">
    <location>
        <begin position="247"/>
        <end position="330"/>
    </location>
</feature>
<dbReference type="InterPro" id="IPR036390">
    <property type="entry name" value="WH_DNA-bd_sf"/>
</dbReference>
<dbReference type="InterPro" id="IPR001845">
    <property type="entry name" value="HTH_ArsR_DNA-bd_dom"/>
</dbReference>
<protein>
    <submittedName>
        <fullName evidence="5">Helix-turn-helix protein</fullName>
    </submittedName>
</protein>
<evidence type="ECO:0000259" key="4">
    <source>
        <dbReference type="PROSITE" id="PS50987"/>
    </source>
</evidence>
<accession>A0A561B3D3</accession>
<keyword evidence="1" id="KW-0805">Transcription regulation</keyword>
<evidence type="ECO:0000256" key="2">
    <source>
        <dbReference type="ARBA" id="ARBA00023125"/>
    </source>
</evidence>
<dbReference type="SUPFAM" id="SSF46785">
    <property type="entry name" value="Winged helix' DNA-binding domain"/>
    <property type="match status" value="1"/>
</dbReference>
<keyword evidence="6" id="KW-1185">Reference proteome</keyword>
<keyword evidence="2" id="KW-0238">DNA-binding</keyword>
<dbReference type="InterPro" id="IPR051011">
    <property type="entry name" value="Metal_resp_trans_reg"/>
</dbReference>
<proteinExistence type="predicted"/>
<sequence>MTLGTVLIIRFGADDLASTRFAISPLWDTVASRWCLQDPGANAVHLSWLKHAERVDRSPEFRPHRPLLEALIRPAAWLPDFLTPPPRSPLTAIESELDVLRATTPDTMRADLDSVTGHTPLVDFGRRLHAEPERGLPLLVTALSTWWRLAVEPFWPRMRTLLEADIAYRTRALADHGPGRMLAEIHPTLTWLEGRLRIDWHQHIERELTGAGLPLIPSVFLAGRPAFAVRNASPAAIYYGARAIGTLWERRPSPTGRPLARLVGDTRASLLAVLDAPQTTTHLAARLGAAPSSISAHLKVLYDAGLVSRHRQGKQVLYVCTELGRDLAGH</sequence>